<name>A0A0F9TMS8_9ZZZZ</name>
<dbReference type="AlphaFoldDB" id="A0A0F9TMS8"/>
<gene>
    <name evidence="3" type="ORF">LCGC14_0308720</name>
</gene>
<sequence>MPQSSNDGPVSPLRRRMLEDMVMRGLREATQRDYIRVVQTFAAFLGRSPDTATADDLRRFQLHQVESGVQPPTINGSVSALRFFFTVTLDRQDQSRRLVLARYPRKLPDVLSVEEVGRLLQAAPGANIGPRLELPTERACACRRWPASRSTTSTPQAC</sequence>
<dbReference type="PROSITE" id="PS51900">
    <property type="entry name" value="CB"/>
    <property type="match status" value="1"/>
</dbReference>
<dbReference type="Pfam" id="PF13495">
    <property type="entry name" value="Phage_int_SAM_4"/>
    <property type="match status" value="1"/>
</dbReference>
<keyword evidence="1" id="KW-0238">DNA-binding</keyword>
<proteinExistence type="predicted"/>
<evidence type="ECO:0000256" key="1">
    <source>
        <dbReference type="ARBA" id="ARBA00023125"/>
    </source>
</evidence>
<organism evidence="3">
    <name type="scientific">marine sediment metagenome</name>
    <dbReference type="NCBI Taxonomy" id="412755"/>
    <lineage>
        <taxon>unclassified sequences</taxon>
        <taxon>metagenomes</taxon>
        <taxon>ecological metagenomes</taxon>
    </lineage>
</organism>
<dbReference type="InterPro" id="IPR004107">
    <property type="entry name" value="Integrase_SAM-like_N"/>
</dbReference>
<accession>A0A0F9TMS8</accession>
<dbReference type="Gene3D" id="1.10.150.130">
    <property type="match status" value="1"/>
</dbReference>
<protein>
    <recommendedName>
        <fullName evidence="2">Core-binding (CB) domain-containing protein</fullName>
    </recommendedName>
</protein>
<dbReference type="EMBL" id="LAZR01000200">
    <property type="protein sequence ID" value="KKN82450.1"/>
    <property type="molecule type" value="Genomic_DNA"/>
</dbReference>
<dbReference type="SUPFAM" id="SSF56349">
    <property type="entry name" value="DNA breaking-rejoining enzymes"/>
    <property type="match status" value="1"/>
</dbReference>
<dbReference type="InterPro" id="IPR044068">
    <property type="entry name" value="CB"/>
</dbReference>
<dbReference type="GO" id="GO:0003677">
    <property type="term" value="F:DNA binding"/>
    <property type="evidence" value="ECO:0007669"/>
    <property type="project" value="UniProtKB-KW"/>
</dbReference>
<evidence type="ECO:0000259" key="2">
    <source>
        <dbReference type="PROSITE" id="PS51900"/>
    </source>
</evidence>
<feature type="domain" description="Core-binding (CB)" evidence="2">
    <location>
        <begin position="8"/>
        <end position="89"/>
    </location>
</feature>
<reference evidence="3" key="1">
    <citation type="journal article" date="2015" name="Nature">
        <title>Complex archaea that bridge the gap between prokaryotes and eukaryotes.</title>
        <authorList>
            <person name="Spang A."/>
            <person name="Saw J.H."/>
            <person name="Jorgensen S.L."/>
            <person name="Zaremba-Niedzwiedzka K."/>
            <person name="Martijn J."/>
            <person name="Lind A.E."/>
            <person name="van Eijk R."/>
            <person name="Schleper C."/>
            <person name="Guy L."/>
            <person name="Ettema T.J."/>
        </authorList>
    </citation>
    <scope>NUCLEOTIDE SEQUENCE</scope>
</reference>
<dbReference type="InterPro" id="IPR011010">
    <property type="entry name" value="DNA_brk_join_enz"/>
</dbReference>
<dbReference type="InterPro" id="IPR010998">
    <property type="entry name" value="Integrase_recombinase_N"/>
</dbReference>
<evidence type="ECO:0000313" key="3">
    <source>
        <dbReference type="EMBL" id="KKN82450.1"/>
    </source>
</evidence>
<dbReference type="GO" id="GO:0015074">
    <property type="term" value="P:DNA integration"/>
    <property type="evidence" value="ECO:0007669"/>
    <property type="project" value="InterPro"/>
</dbReference>
<comment type="caution">
    <text evidence="3">The sequence shown here is derived from an EMBL/GenBank/DDBJ whole genome shotgun (WGS) entry which is preliminary data.</text>
</comment>